<dbReference type="PANTHER" id="PTHR38478">
    <property type="entry name" value="PEPTIDASE M1A AND M12B"/>
    <property type="match status" value="1"/>
</dbReference>
<gene>
    <name evidence="5" type="ORF">Q4F19_10375</name>
</gene>
<feature type="signal peptide" evidence="2">
    <location>
        <begin position="1"/>
        <end position="33"/>
    </location>
</feature>
<keyword evidence="5" id="KW-0482">Metalloprotease</keyword>
<evidence type="ECO:0000256" key="1">
    <source>
        <dbReference type="SAM" id="MobiDB-lite"/>
    </source>
</evidence>
<evidence type="ECO:0000313" key="6">
    <source>
        <dbReference type="Proteomes" id="UP001169764"/>
    </source>
</evidence>
<feature type="domain" description="EcxA zinc-binding" evidence="3">
    <location>
        <begin position="440"/>
        <end position="732"/>
    </location>
</feature>
<dbReference type="Pfam" id="PF17148">
    <property type="entry name" value="DUF5117"/>
    <property type="match status" value="1"/>
</dbReference>
<protein>
    <submittedName>
        <fullName evidence="5">Zinc-dependent metalloprotease</fullName>
    </submittedName>
</protein>
<feature type="chain" id="PRO_5045174248" evidence="2">
    <location>
        <begin position="34"/>
        <end position="838"/>
    </location>
</feature>
<evidence type="ECO:0000259" key="3">
    <source>
        <dbReference type="Pfam" id="PF16313"/>
    </source>
</evidence>
<comment type="caution">
    <text evidence="5">The sequence shown here is derived from an EMBL/GenBank/DDBJ whole genome shotgun (WGS) entry which is preliminary data.</text>
</comment>
<dbReference type="RefSeq" id="WP_303542275.1">
    <property type="nucleotide sequence ID" value="NZ_JAUOTP010000004.1"/>
</dbReference>
<dbReference type="InterPro" id="IPR024079">
    <property type="entry name" value="MetalloPept_cat_dom_sf"/>
</dbReference>
<keyword evidence="6" id="KW-1185">Reference proteome</keyword>
<evidence type="ECO:0000313" key="5">
    <source>
        <dbReference type="EMBL" id="MDO6414784.1"/>
    </source>
</evidence>
<dbReference type="Pfam" id="PF16313">
    <property type="entry name" value="DUF4953"/>
    <property type="match status" value="1"/>
</dbReference>
<accession>A0ABT8Y8Y6</accession>
<keyword evidence="5" id="KW-0378">Hydrolase</keyword>
<dbReference type="InterPro" id="IPR033413">
    <property type="entry name" value="DUF5117"/>
</dbReference>
<keyword evidence="5" id="KW-0645">Protease</keyword>
<proteinExistence type="predicted"/>
<dbReference type="CDD" id="cd04276">
    <property type="entry name" value="ZnMc_MMP_like_2"/>
    <property type="match status" value="1"/>
</dbReference>
<name>A0ABT8Y8Y6_9SPHN</name>
<dbReference type="InterPro" id="IPR032534">
    <property type="entry name" value="EcxA_zinc-bd"/>
</dbReference>
<reference evidence="5" key="1">
    <citation type="submission" date="2023-07" db="EMBL/GenBank/DDBJ databases">
        <authorList>
            <person name="Kim M."/>
        </authorList>
    </citation>
    <scope>NUCLEOTIDE SEQUENCE</scope>
    <source>
        <strain evidence="5">BIUV-7</strain>
    </source>
</reference>
<feature type="domain" description="DUF5117" evidence="4">
    <location>
        <begin position="103"/>
        <end position="293"/>
    </location>
</feature>
<feature type="region of interest" description="Disordered" evidence="1">
    <location>
        <begin position="817"/>
        <end position="838"/>
    </location>
</feature>
<dbReference type="EMBL" id="JAUOTP010000004">
    <property type="protein sequence ID" value="MDO6414784.1"/>
    <property type="molecule type" value="Genomic_DNA"/>
</dbReference>
<dbReference type="PANTHER" id="PTHR38478:SF1">
    <property type="entry name" value="ZINC DEPENDENT METALLOPROTEASE DOMAIN LIPOPROTEIN"/>
    <property type="match status" value="1"/>
</dbReference>
<evidence type="ECO:0000259" key="4">
    <source>
        <dbReference type="Pfam" id="PF17148"/>
    </source>
</evidence>
<dbReference type="Proteomes" id="UP001169764">
    <property type="component" value="Unassembled WGS sequence"/>
</dbReference>
<sequence length="838" mass="91541">MMPNETAGRRAIHLLRTGCAAIALLGLGGMALAAPPKKGGDDTSARAGPAPMHADGYVPFTFDAAKNKVLIEVPAFDSDVLYFVSAATGGGEVELPFDRGVQESMVIHFVRAGQKVLVEEQNLAYRSVNGSAAAKQNVADSFPTSVLAALPIESEAGGKVMVDATALFNRDAANIEADMRRSNQGAFRYDPARFAFYPKRMKAFPDNTEIETVATFSGDAPGNLIRVVTPDAKTVTMRIHHSFLRPPAIGNFRPRDGDPRIGVGLGGRFKDFSKLPDDAPGGGFIGRYRLEKKDPSAALSEPVKPITFYFDTAIPDPIRFAMKQGLLWWNKAFEAAGFKNAIVALDLPADVDPMDIRYPTVLWIDRDERGFSSGGSYRDPRTGELIGTKTHMDSFRIRTIGNFYDAYSGGLPADGTGIDIADPSILSSPDVWNAMPKGQRDMILERQALLTAHELGHSIGFGHNFASSLNNQASVMEYPSPRVKVTNGKLDLSEAFQKQIGEYDKYMVRYAYTPFAPAQEKAGLDAIIADMRAHNLIYTPSDDPRWTAYDDRATPTEYLHETAEARKIMLATYGQNMLKADEPVGNLRDARLWMVYLHQRWAIDSGVKYIGGIFTNIVVKGETLPPTEFIPTKLQHETLDGLMDIIEPKNLVLPESLLVQLTPDPDNGKEDLSKDDMFDQLRAARILAGMVLEPLFNPDRAARLVALQARQAGAVTLPEVFDAVLAKTWHASATGTAEERAVLRATQAAALDSMMILGAAKDTSPEARAYALDRLASLAGELKGKKDGDPLTSGFYRQSARDIERYLEEPAKWAPKTAVPDWGGSPRSRYTVNPGAPL</sequence>
<dbReference type="GO" id="GO:0008237">
    <property type="term" value="F:metallopeptidase activity"/>
    <property type="evidence" value="ECO:0007669"/>
    <property type="project" value="UniProtKB-KW"/>
</dbReference>
<evidence type="ECO:0000256" key="2">
    <source>
        <dbReference type="SAM" id="SignalP"/>
    </source>
</evidence>
<keyword evidence="2" id="KW-0732">Signal</keyword>
<dbReference type="SUPFAM" id="SSF55486">
    <property type="entry name" value="Metalloproteases ('zincins'), catalytic domain"/>
    <property type="match status" value="1"/>
</dbReference>
<organism evidence="5 6">
    <name type="scientific">Sphingomonas natans</name>
    <dbReference type="NCBI Taxonomy" id="3063330"/>
    <lineage>
        <taxon>Bacteria</taxon>
        <taxon>Pseudomonadati</taxon>
        <taxon>Pseudomonadota</taxon>
        <taxon>Alphaproteobacteria</taxon>
        <taxon>Sphingomonadales</taxon>
        <taxon>Sphingomonadaceae</taxon>
        <taxon>Sphingomonas</taxon>
    </lineage>
</organism>
<dbReference type="InterPro" id="IPR034032">
    <property type="entry name" value="Zn_MMP-like_bac"/>
</dbReference>
<dbReference type="Gene3D" id="3.40.390.10">
    <property type="entry name" value="Collagenase (Catalytic Domain)"/>
    <property type="match status" value="1"/>
</dbReference>